<proteinExistence type="predicted"/>
<accession>A0A3A8AWX0</accession>
<dbReference type="EMBL" id="RAPE01000001">
    <property type="protein sequence ID" value="RKF16918.1"/>
    <property type="molecule type" value="Genomic_DNA"/>
</dbReference>
<name>A0A3A8AWX0_9RHOB</name>
<dbReference type="AlphaFoldDB" id="A0A3A8AWX0"/>
<keyword evidence="1" id="KW-0808">Transferase</keyword>
<dbReference type="Proteomes" id="UP000281128">
    <property type="component" value="Unassembled WGS sequence"/>
</dbReference>
<protein>
    <submittedName>
        <fullName evidence="1">Glycosyltransferase family 1 protein</fullName>
    </submittedName>
</protein>
<keyword evidence="2" id="KW-1185">Reference proteome</keyword>
<dbReference type="GO" id="GO:0016740">
    <property type="term" value="F:transferase activity"/>
    <property type="evidence" value="ECO:0007669"/>
    <property type="project" value="UniProtKB-KW"/>
</dbReference>
<sequence>MILARIGTRLRQQIYARQRAGAFQRPFDAGASRRLLLLAVDHRIPQSQYYPFHHYARDFRDRLDCDIREVGMEEYGRSASHPEDATTVCYQSHFDMSDAVLARDMAAIRARNPEARIIYMDWFAPTDLRMAARVAPHVDGYLTKHLLRDRARYDLPTYGDTTLMDYYGRRFGLDHEERQFPIPDGFWKTLHLGPSFATADFMLPAFLRGKRPGGVRPIDLHARIAVEGTPWYAAMRAECASAVAALDGVRCVTGTGIRHGRFLRELRASKVCFSPFGYGEVCWRDYEAVMTGAVLLKQDMSHVMTDPDIFAPDETYVPVRWDLSDFAERLEWILRDDAARARIACAAFERLRDYARSRRFIDQMAPVIGA</sequence>
<gene>
    <name evidence="1" type="ORF">D6850_05150</name>
</gene>
<evidence type="ECO:0000313" key="1">
    <source>
        <dbReference type="EMBL" id="RKF16918.1"/>
    </source>
</evidence>
<dbReference type="OrthoDB" id="7052726at2"/>
<dbReference type="RefSeq" id="WP_121164403.1">
    <property type="nucleotide sequence ID" value="NZ_RAPE01000001.1"/>
</dbReference>
<organism evidence="1 2">
    <name type="scientific">Roseovarius spongiae</name>
    <dbReference type="NCBI Taxonomy" id="2320272"/>
    <lineage>
        <taxon>Bacteria</taxon>
        <taxon>Pseudomonadati</taxon>
        <taxon>Pseudomonadota</taxon>
        <taxon>Alphaproteobacteria</taxon>
        <taxon>Rhodobacterales</taxon>
        <taxon>Roseobacteraceae</taxon>
        <taxon>Roseovarius</taxon>
    </lineage>
</organism>
<evidence type="ECO:0000313" key="2">
    <source>
        <dbReference type="Proteomes" id="UP000281128"/>
    </source>
</evidence>
<reference evidence="1 2" key="1">
    <citation type="submission" date="2018-09" db="EMBL/GenBank/DDBJ databases">
        <title>Roseovarius spongiae sp. nov., isolated from a marine sponge.</title>
        <authorList>
            <person name="Zhuang L."/>
            <person name="Luo L."/>
        </authorList>
    </citation>
    <scope>NUCLEOTIDE SEQUENCE [LARGE SCALE GENOMIC DNA]</scope>
    <source>
        <strain evidence="1 2">HN-E21</strain>
    </source>
</reference>
<comment type="caution">
    <text evidence="1">The sequence shown here is derived from an EMBL/GenBank/DDBJ whole genome shotgun (WGS) entry which is preliminary data.</text>
</comment>